<evidence type="ECO:0000256" key="1">
    <source>
        <dbReference type="SAM" id="Phobius"/>
    </source>
</evidence>
<gene>
    <name evidence="2" type="ORF">PV399_31755</name>
    <name evidence="3" type="ORF">PV666_02580</name>
</gene>
<dbReference type="InterPro" id="IPR025338">
    <property type="entry name" value="DUF4244"/>
</dbReference>
<dbReference type="EMBL" id="JARAWP010000001">
    <property type="protein sequence ID" value="MDX3016769.1"/>
    <property type="molecule type" value="Genomic_DNA"/>
</dbReference>
<evidence type="ECO:0000313" key="2">
    <source>
        <dbReference type="EMBL" id="MDX2964260.1"/>
    </source>
</evidence>
<evidence type="ECO:0000313" key="3">
    <source>
        <dbReference type="EMBL" id="MDX3016769.1"/>
    </source>
</evidence>
<dbReference type="AlphaFoldDB" id="A0AAP6BGC8"/>
<keyword evidence="1" id="KW-0812">Transmembrane</keyword>
<dbReference type="EMBL" id="JARAWC010000028">
    <property type="protein sequence ID" value="MDX2964260.1"/>
    <property type="molecule type" value="Genomic_DNA"/>
</dbReference>
<keyword evidence="4" id="KW-1185">Reference proteome</keyword>
<name>A0AAP6BGC8_9ACTN</name>
<keyword evidence="1" id="KW-0472">Membrane</keyword>
<protein>
    <submittedName>
        <fullName evidence="2">DUF4244 domain-containing protein</fullName>
    </submittedName>
</protein>
<accession>A0AAP6BGC8</accession>
<dbReference type="Proteomes" id="UP001272987">
    <property type="component" value="Unassembled WGS sequence"/>
</dbReference>
<comment type="caution">
    <text evidence="2">The sequence shown here is derived from an EMBL/GenBank/DDBJ whole genome shotgun (WGS) entry which is preliminary data.</text>
</comment>
<organism evidence="2 5">
    <name type="scientific">Streptomyces acidiscabies</name>
    <dbReference type="NCBI Taxonomy" id="42234"/>
    <lineage>
        <taxon>Bacteria</taxon>
        <taxon>Bacillati</taxon>
        <taxon>Actinomycetota</taxon>
        <taxon>Actinomycetes</taxon>
        <taxon>Kitasatosporales</taxon>
        <taxon>Streptomycetaceae</taxon>
        <taxon>Streptomyces</taxon>
    </lineage>
</organism>
<evidence type="ECO:0000313" key="4">
    <source>
        <dbReference type="Proteomes" id="UP001272987"/>
    </source>
</evidence>
<dbReference type="Pfam" id="PF14029">
    <property type="entry name" value="DUF4244"/>
    <property type="match status" value="1"/>
</dbReference>
<sequence length="76" mass="8090">MGQAEVWRAVWARVRGWGCRVRARRSGRDAGMATSEYAVGILVAVAFAMAFYKVVTSDAVSGQLAAIVSRALSATV</sequence>
<reference evidence="2 4" key="1">
    <citation type="journal article" date="2023" name="Microb. Genom.">
        <title>Mesoterricola silvestris gen. nov., sp. nov., Mesoterricola sediminis sp. nov., Geothrix oryzae sp. nov., Geothrix edaphica sp. nov., Geothrix rubra sp. nov., and Geothrix limicola sp. nov., six novel members of Acidobacteriota isolated from soils.</title>
        <authorList>
            <person name="Weisberg A.J."/>
            <person name="Pearce E."/>
            <person name="Kramer C.G."/>
            <person name="Chang J.H."/>
            <person name="Clarke C.R."/>
        </authorList>
    </citation>
    <scope>NUCLEOTIDE SEQUENCE</scope>
    <source>
        <strain evidence="3 4">NB05-1H</strain>
        <strain evidence="2">NRRL_B-16521</strain>
    </source>
</reference>
<dbReference type="Proteomes" id="UP001282288">
    <property type="component" value="Unassembled WGS sequence"/>
</dbReference>
<keyword evidence="1" id="KW-1133">Transmembrane helix</keyword>
<feature type="transmembrane region" description="Helical" evidence="1">
    <location>
        <begin position="30"/>
        <end position="52"/>
    </location>
</feature>
<proteinExistence type="predicted"/>
<evidence type="ECO:0000313" key="5">
    <source>
        <dbReference type="Proteomes" id="UP001282288"/>
    </source>
</evidence>